<dbReference type="RefSeq" id="XP_003709151.1">
    <property type="nucleotide sequence ID" value="XM_003709103.1"/>
</dbReference>
<dbReference type="HOGENOM" id="CLU_3106868_0_0_1"/>
<dbReference type="Proteomes" id="UP000009058">
    <property type="component" value="Chromosome 1"/>
</dbReference>
<reference key="2">
    <citation type="submission" date="2011-05" db="EMBL/GenBank/DDBJ databases">
        <title>The Genome Sequence of Magnaporthe oryzae 70-15.</title>
        <authorList>
            <consortium name="The Broad Institute Genome Sequencing Platform"/>
            <person name="Ma L.-J."/>
            <person name="Dead R."/>
            <person name="Young S.K."/>
            <person name="Zeng Q."/>
            <person name="Gargeya S."/>
            <person name="Fitzgerald M."/>
            <person name="Haas B."/>
            <person name="Abouelleil A."/>
            <person name="Alvarado L."/>
            <person name="Arachchi H.M."/>
            <person name="Berlin A."/>
            <person name="Brown A."/>
            <person name="Chapman S.B."/>
            <person name="Chen Z."/>
            <person name="Dunbar C."/>
            <person name="Freedman E."/>
            <person name="Gearin G."/>
            <person name="Gellesch M."/>
            <person name="Goldberg J."/>
            <person name="Griggs A."/>
            <person name="Gujja S."/>
            <person name="Heiman D."/>
            <person name="Howarth C."/>
            <person name="Larson L."/>
            <person name="Lui A."/>
            <person name="MacDonald P.J.P."/>
            <person name="Mehta T."/>
            <person name="Montmayeur A."/>
            <person name="Murphy C."/>
            <person name="Neiman D."/>
            <person name="Pearson M."/>
            <person name="Priest M."/>
            <person name="Roberts A."/>
            <person name="Saif S."/>
            <person name="Shea T."/>
            <person name="Shenoy N."/>
            <person name="Sisk P."/>
            <person name="Stolte C."/>
            <person name="Sykes S."/>
            <person name="Yandava C."/>
            <person name="Wortman J."/>
            <person name="Nusbaum C."/>
            <person name="Birren B."/>
        </authorList>
    </citation>
    <scope>NUCLEOTIDE SEQUENCE</scope>
    <source>
        <strain>70-15</strain>
    </source>
</reference>
<sequence length="51" mass="5210">MAEVEWGGGSRANKGKAWANIKIAVEKEGAYGWAVAGMLARRCGQGSGTAG</sequence>
<dbReference type="AlphaFoldDB" id="G4MR04"/>
<reference evidence="1 2" key="1">
    <citation type="journal article" date="2005" name="Nature">
        <title>The genome sequence of the rice blast fungus Magnaporthe grisea.</title>
        <authorList>
            <person name="Dean R.A."/>
            <person name="Talbot N.J."/>
            <person name="Ebbole D.J."/>
            <person name="Farman M.L."/>
            <person name="Mitchell T.K."/>
            <person name="Orbach M.J."/>
            <person name="Thon M."/>
            <person name="Kulkarni R."/>
            <person name="Xu J.R."/>
            <person name="Pan H."/>
            <person name="Read N.D."/>
            <person name="Lee Y.H."/>
            <person name="Carbone I."/>
            <person name="Brown D."/>
            <person name="Oh Y.Y."/>
            <person name="Donofrio N."/>
            <person name="Jeong J.S."/>
            <person name="Soanes D.M."/>
            <person name="Djonovic S."/>
            <person name="Kolomiets E."/>
            <person name="Rehmeyer C."/>
            <person name="Li W."/>
            <person name="Harding M."/>
            <person name="Kim S."/>
            <person name="Lebrun M.H."/>
            <person name="Bohnert H."/>
            <person name="Coughlan S."/>
            <person name="Butler J."/>
            <person name="Calvo S."/>
            <person name="Ma L.J."/>
            <person name="Nicol R."/>
            <person name="Purcell S."/>
            <person name="Nusbaum C."/>
            <person name="Galagan J.E."/>
            <person name="Birren B.W."/>
        </authorList>
    </citation>
    <scope>NUCLEOTIDE SEQUENCE [LARGE SCALE GENOMIC DNA]</scope>
    <source>
        <strain evidence="2">70-15 / ATCC MYA-4617 / FGSC 8958</strain>
    </source>
</reference>
<dbReference type="VEuPathDB" id="FungiDB:MGG_16112"/>
<keyword evidence="2" id="KW-1185">Reference proteome</keyword>
<accession>G4MR04</accession>
<protein>
    <submittedName>
        <fullName evidence="1">Uncharacterized protein</fullName>
    </submittedName>
</protein>
<dbReference type="GeneID" id="12984375"/>
<dbReference type="KEGG" id="mgr:MGG_16112"/>
<evidence type="ECO:0000313" key="2">
    <source>
        <dbReference type="Proteomes" id="UP000009058"/>
    </source>
</evidence>
<dbReference type="InParanoid" id="G4MR04"/>
<gene>
    <name evidence="1" type="ORF">MGG_16112</name>
</gene>
<name>G4MR04_PYRO7</name>
<organism evidence="1 2">
    <name type="scientific">Pyricularia oryzae (strain 70-15 / ATCC MYA-4617 / FGSC 8958)</name>
    <name type="common">Rice blast fungus</name>
    <name type="synonym">Magnaporthe oryzae</name>
    <dbReference type="NCBI Taxonomy" id="242507"/>
    <lineage>
        <taxon>Eukaryota</taxon>
        <taxon>Fungi</taxon>
        <taxon>Dikarya</taxon>
        <taxon>Ascomycota</taxon>
        <taxon>Pezizomycotina</taxon>
        <taxon>Sordariomycetes</taxon>
        <taxon>Sordariomycetidae</taxon>
        <taxon>Magnaporthales</taxon>
        <taxon>Pyriculariaceae</taxon>
        <taxon>Pyricularia</taxon>
    </lineage>
</organism>
<dbReference type="EMBL" id="CM001231">
    <property type="protein sequence ID" value="EHA56539.1"/>
    <property type="molecule type" value="Genomic_DNA"/>
</dbReference>
<proteinExistence type="predicted"/>
<evidence type="ECO:0000313" key="1">
    <source>
        <dbReference type="EMBL" id="EHA56539.1"/>
    </source>
</evidence>